<evidence type="ECO:0000256" key="4">
    <source>
        <dbReference type="ARBA" id="ARBA00022747"/>
    </source>
</evidence>
<evidence type="ECO:0000256" key="1">
    <source>
        <dbReference type="ARBA" id="ARBA00022603"/>
    </source>
</evidence>
<name>A0ABZ0XZT7_9BURK</name>
<keyword evidence="2 6" id="KW-0808">Transferase</keyword>
<dbReference type="SUPFAM" id="SSF53335">
    <property type="entry name" value="S-adenosyl-L-methionine-dependent methyltransferases"/>
    <property type="match status" value="1"/>
</dbReference>
<dbReference type="InterPro" id="IPR018117">
    <property type="entry name" value="C5_DNA_meth_AS"/>
</dbReference>
<sequence>MPRSSAKPLTFIDAFAGCGGLSLGLMQAGLKGRFAIERDKFAFATLKANLLAKGSPYKYVWPRWLPQEPIGIVELLEKHREKLEQLSGTVDVLVGGPPCQGFSAAGRRQHDDPRNQLFASYLNLVDIIKPKAVLIENVRGFTQDFSDGDEIKNFSQALKARLSTAYTVHEKLLNLSIFGVPQARTRYFILAIRSDLNAPDPFVHLQNRLPNFLRSLRLTAPVSSGAAISDLEVSRNGTRLSIESKGFQETCYSGPETHYQKLMNAGCEAPTDLRLARHAEEIAVRFKSIIQLSHSEGRLNTSIGAEMRARFGLKKMALRVLDPDRPSPTITSMPDDLLHYSEARTLTVRENARLQSFPDWYSFQGKYTTGGHRRKQEVPRFTQVANAVPPLVARAIGKTLTELLKDEPVTSTAFKAIEASGLHAAQQAPKLSAQN</sequence>
<dbReference type="InterPro" id="IPR029063">
    <property type="entry name" value="SAM-dependent_MTases_sf"/>
</dbReference>
<evidence type="ECO:0000256" key="7">
    <source>
        <dbReference type="RuleBase" id="RU000416"/>
    </source>
</evidence>
<evidence type="ECO:0000256" key="3">
    <source>
        <dbReference type="ARBA" id="ARBA00022691"/>
    </source>
</evidence>
<proteinExistence type="inferred from homology"/>
<evidence type="ECO:0000256" key="6">
    <source>
        <dbReference type="PROSITE-ProRule" id="PRU01016"/>
    </source>
</evidence>
<evidence type="ECO:0000256" key="2">
    <source>
        <dbReference type="ARBA" id="ARBA00022679"/>
    </source>
</evidence>
<dbReference type="EC" id="2.1.1.37" evidence="8"/>
<dbReference type="Pfam" id="PF00145">
    <property type="entry name" value="DNA_methylase"/>
    <property type="match status" value="1"/>
</dbReference>
<evidence type="ECO:0000256" key="5">
    <source>
        <dbReference type="ARBA" id="ARBA00047422"/>
    </source>
</evidence>
<dbReference type="InterPro" id="IPR050390">
    <property type="entry name" value="C5-Methyltransferase"/>
</dbReference>
<dbReference type="GO" id="GO:0003886">
    <property type="term" value="F:DNA (cytosine-5-)-methyltransferase activity"/>
    <property type="evidence" value="ECO:0007669"/>
    <property type="project" value="UniProtKB-EC"/>
</dbReference>
<dbReference type="InterPro" id="IPR001525">
    <property type="entry name" value="C5_MeTfrase"/>
</dbReference>
<keyword evidence="1 6" id="KW-0489">Methyltransferase</keyword>
<protein>
    <recommendedName>
        <fullName evidence="8">Cytosine-specific methyltransferase</fullName>
        <ecNumber evidence="8">2.1.1.37</ecNumber>
    </recommendedName>
</protein>
<dbReference type="PROSITE" id="PS51679">
    <property type="entry name" value="SAM_MT_C5"/>
    <property type="match status" value="1"/>
</dbReference>
<dbReference type="PANTHER" id="PTHR10629">
    <property type="entry name" value="CYTOSINE-SPECIFIC METHYLTRANSFERASE"/>
    <property type="match status" value="1"/>
</dbReference>
<dbReference type="Proteomes" id="UP001326110">
    <property type="component" value="Chromosome"/>
</dbReference>
<dbReference type="Gene3D" id="3.40.50.150">
    <property type="entry name" value="Vaccinia Virus protein VP39"/>
    <property type="match status" value="1"/>
</dbReference>
<dbReference type="RefSeq" id="WP_084670188.1">
    <property type="nucleotide sequence ID" value="NZ_CP140152.1"/>
</dbReference>
<comment type="catalytic activity">
    <reaction evidence="5 8">
        <text>a 2'-deoxycytidine in DNA + S-adenosyl-L-methionine = a 5-methyl-2'-deoxycytidine in DNA + S-adenosyl-L-homocysteine + H(+)</text>
        <dbReference type="Rhea" id="RHEA:13681"/>
        <dbReference type="Rhea" id="RHEA-COMP:11369"/>
        <dbReference type="Rhea" id="RHEA-COMP:11370"/>
        <dbReference type="ChEBI" id="CHEBI:15378"/>
        <dbReference type="ChEBI" id="CHEBI:57856"/>
        <dbReference type="ChEBI" id="CHEBI:59789"/>
        <dbReference type="ChEBI" id="CHEBI:85452"/>
        <dbReference type="ChEBI" id="CHEBI:85454"/>
        <dbReference type="EC" id="2.1.1.37"/>
    </reaction>
</comment>
<feature type="active site" evidence="6">
    <location>
        <position position="99"/>
    </location>
</feature>
<evidence type="ECO:0000256" key="8">
    <source>
        <dbReference type="RuleBase" id="RU000417"/>
    </source>
</evidence>
<comment type="similarity">
    <text evidence="6 7">Belongs to the class I-like SAM-binding methyltransferase superfamily. C5-methyltransferase family.</text>
</comment>
<dbReference type="EMBL" id="CP140152">
    <property type="protein sequence ID" value="WQH04742.1"/>
    <property type="molecule type" value="Genomic_DNA"/>
</dbReference>
<dbReference type="PANTHER" id="PTHR10629:SF52">
    <property type="entry name" value="DNA (CYTOSINE-5)-METHYLTRANSFERASE 1"/>
    <property type="match status" value="1"/>
</dbReference>
<gene>
    <name evidence="9" type="ORF">SR858_27515</name>
</gene>
<keyword evidence="10" id="KW-1185">Reference proteome</keyword>
<dbReference type="NCBIfam" id="TIGR00675">
    <property type="entry name" value="dcm"/>
    <property type="match status" value="1"/>
</dbReference>
<evidence type="ECO:0000313" key="9">
    <source>
        <dbReference type="EMBL" id="WQH04742.1"/>
    </source>
</evidence>
<evidence type="ECO:0000313" key="10">
    <source>
        <dbReference type="Proteomes" id="UP001326110"/>
    </source>
</evidence>
<dbReference type="PROSITE" id="PS00094">
    <property type="entry name" value="C5_MTASE_1"/>
    <property type="match status" value="1"/>
</dbReference>
<organism evidence="9 10">
    <name type="scientific">Duganella zoogloeoides</name>
    <dbReference type="NCBI Taxonomy" id="75659"/>
    <lineage>
        <taxon>Bacteria</taxon>
        <taxon>Pseudomonadati</taxon>
        <taxon>Pseudomonadota</taxon>
        <taxon>Betaproteobacteria</taxon>
        <taxon>Burkholderiales</taxon>
        <taxon>Oxalobacteraceae</taxon>
        <taxon>Telluria group</taxon>
        <taxon>Duganella</taxon>
    </lineage>
</organism>
<dbReference type="GeneID" id="43166919"/>
<keyword evidence="4" id="KW-0680">Restriction system</keyword>
<accession>A0ABZ0XZT7</accession>
<dbReference type="PRINTS" id="PR00105">
    <property type="entry name" value="C5METTRFRASE"/>
</dbReference>
<dbReference type="GO" id="GO:0032259">
    <property type="term" value="P:methylation"/>
    <property type="evidence" value="ECO:0007669"/>
    <property type="project" value="UniProtKB-KW"/>
</dbReference>
<dbReference type="Gene3D" id="3.90.120.10">
    <property type="entry name" value="DNA Methylase, subunit A, domain 2"/>
    <property type="match status" value="1"/>
</dbReference>
<reference evidence="9 10" key="1">
    <citation type="submission" date="2023-11" db="EMBL/GenBank/DDBJ databases">
        <title>MicrobeMod: A computational toolkit for identifying prokaryotic methylation and restriction-modification with nanopore sequencing.</title>
        <authorList>
            <person name="Crits-Christoph A."/>
            <person name="Kang S.C."/>
            <person name="Lee H."/>
            <person name="Ostrov N."/>
        </authorList>
    </citation>
    <scope>NUCLEOTIDE SEQUENCE [LARGE SCALE GENOMIC DNA]</scope>
    <source>
        <strain evidence="9 10">ATCC 25935</strain>
    </source>
</reference>
<keyword evidence="3 6" id="KW-0949">S-adenosyl-L-methionine</keyword>